<feature type="region of interest" description="Disordered" evidence="1">
    <location>
        <begin position="1"/>
        <end position="25"/>
    </location>
</feature>
<evidence type="ECO:0000313" key="4">
    <source>
        <dbReference type="Proteomes" id="UP000094329"/>
    </source>
</evidence>
<evidence type="ECO:0000313" key="3">
    <source>
        <dbReference type="EMBL" id="ODN41176.1"/>
    </source>
</evidence>
<comment type="caution">
    <text evidence="3">The sequence shown here is derived from an EMBL/GenBank/DDBJ whole genome shotgun (WGS) entry which is preliminary data.</text>
</comment>
<feature type="domain" description="Terminase large subunit GpA endonuclease" evidence="2">
    <location>
        <begin position="29"/>
        <end position="324"/>
    </location>
</feature>
<sequence length="347" mass="39800">MNKKGRFIAPSQTINKKGKVTGEPPQSTTASYFISGLMSPFVSWGERAEAYVQAIDSGDPKEIQGVVNLDFGEIYAEVGETPDHQVLLEKREPYDFRQLHEQVQIITAGVDVQGDRLYYSIRGWGAHYESWQLESGCLYGAGRGSTETQHQEVWDELTTVLQRDFDGLPIHRILVDSGWNPLDKSHRGKEQSIHKIYEYCRLFPSLVFPAKGYPTMVRSYSFTTFDEKKKSKAANARNLRLIKYNTDYMKTWLYARFNFDNGQRGAFHLSADENGPQDYCQQLASESRHISETGKVEWKKEGENHYLDCEVLNLTAALSLNIHKLQPVVKDAEQAPKKRRRTTYSRR</sequence>
<reference evidence="3 4" key="1">
    <citation type="submission" date="2016-08" db="EMBL/GenBank/DDBJ databases">
        <title>Draft genome sequence of Candidatus Piscirickettsia litoralis, from seawater.</title>
        <authorList>
            <person name="Wan X."/>
            <person name="Lee A.J."/>
            <person name="Hou S."/>
            <person name="Donachie S.P."/>
        </authorList>
    </citation>
    <scope>NUCLEOTIDE SEQUENCE [LARGE SCALE GENOMIC DNA]</scope>
    <source>
        <strain evidence="3 4">Y2</strain>
    </source>
</reference>
<dbReference type="Proteomes" id="UP000094329">
    <property type="component" value="Unassembled WGS sequence"/>
</dbReference>
<name>A0ABX2ZX20_9GAMM</name>
<evidence type="ECO:0000259" key="2">
    <source>
        <dbReference type="Pfam" id="PF20454"/>
    </source>
</evidence>
<dbReference type="Pfam" id="PF20454">
    <property type="entry name" value="GpA_nuclease"/>
    <property type="match status" value="1"/>
</dbReference>
<keyword evidence="4" id="KW-1185">Reference proteome</keyword>
<evidence type="ECO:0000256" key="1">
    <source>
        <dbReference type="SAM" id="MobiDB-lite"/>
    </source>
</evidence>
<proteinExistence type="predicted"/>
<protein>
    <recommendedName>
        <fullName evidence="2">Terminase large subunit GpA endonuclease domain-containing protein</fullName>
    </recommendedName>
</protein>
<gene>
    <name evidence="3" type="ORF">BGC07_18045</name>
</gene>
<organism evidence="3 4">
    <name type="scientific">Piscirickettsia litoralis</name>
    <dbReference type="NCBI Taxonomy" id="1891921"/>
    <lineage>
        <taxon>Bacteria</taxon>
        <taxon>Pseudomonadati</taxon>
        <taxon>Pseudomonadota</taxon>
        <taxon>Gammaproteobacteria</taxon>
        <taxon>Thiotrichales</taxon>
        <taxon>Piscirickettsiaceae</taxon>
        <taxon>Piscirickettsia</taxon>
    </lineage>
</organism>
<dbReference type="EMBL" id="MDTU01000006">
    <property type="protein sequence ID" value="ODN41176.1"/>
    <property type="molecule type" value="Genomic_DNA"/>
</dbReference>
<accession>A0ABX2ZX20</accession>
<dbReference type="InterPro" id="IPR046454">
    <property type="entry name" value="GpA_endonuclease"/>
</dbReference>